<proteinExistence type="predicted"/>
<dbReference type="Proteomes" id="UP000267821">
    <property type="component" value="Unassembled WGS sequence"/>
</dbReference>
<sequence length="112" mass="12483">MVHPPTRALPPPPAAVVMSAHALAVFKVFVLGSNCRNLLGVEMHKHACIMKRIEYLTYLFVTMIVPAWSEKVTNWAKSLIYCSVGCNGPSLGFVDYIPSLIFFWPHIPIQVS</sequence>
<accession>A0A3N4LZN0</accession>
<protein>
    <submittedName>
        <fullName evidence="1">Uncharacterized protein</fullName>
    </submittedName>
</protein>
<organism evidence="1 2">
    <name type="scientific">Terfezia boudieri ATCC MYA-4762</name>
    <dbReference type="NCBI Taxonomy" id="1051890"/>
    <lineage>
        <taxon>Eukaryota</taxon>
        <taxon>Fungi</taxon>
        <taxon>Dikarya</taxon>
        <taxon>Ascomycota</taxon>
        <taxon>Pezizomycotina</taxon>
        <taxon>Pezizomycetes</taxon>
        <taxon>Pezizales</taxon>
        <taxon>Pezizaceae</taxon>
        <taxon>Terfezia</taxon>
    </lineage>
</organism>
<gene>
    <name evidence="1" type="ORF">L211DRAFT_379791</name>
</gene>
<dbReference type="EMBL" id="ML121529">
    <property type="protein sequence ID" value="RPB28363.1"/>
    <property type="molecule type" value="Genomic_DNA"/>
</dbReference>
<keyword evidence="2" id="KW-1185">Reference proteome</keyword>
<reference evidence="1 2" key="1">
    <citation type="journal article" date="2018" name="Nat. Ecol. Evol.">
        <title>Pezizomycetes genomes reveal the molecular basis of ectomycorrhizal truffle lifestyle.</title>
        <authorList>
            <person name="Murat C."/>
            <person name="Payen T."/>
            <person name="Noel B."/>
            <person name="Kuo A."/>
            <person name="Morin E."/>
            <person name="Chen J."/>
            <person name="Kohler A."/>
            <person name="Krizsan K."/>
            <person name="Balestrini R."/>
            <person name="Da Silva C."/>
            <person name="Montanini B."/>
            <person name="Hainaut M."/>
            <person name="Levati E."/>
            <person name="Barry K.W."/>
            <person name="Belfiori B."/>
            <person name="Cichocki N."/>
            <person name="Clum A."/>
            <person name="Dockter R.B."/>
            <person name="Fauchery L."/>
            <person name="Guy J."/>
            <person name="Iotti M."/>
            <person name="Le Tacon F."/>
            <person name="Lindquist E.A."/>
            <person name="Lipzen A."/>
            <person name="Malagnac F."/>
            <person name="Mello A."/>
            <person name="Molinier V."/>
            <person name="Miyauchi S."/>
            <person name="Poulain J."/>
            <person name="Riccioni C."/>
            <person name="Rubini A."/>
            <person name="Sitrit Y."/>
            <person name="Splivallo R."/>
            <person name="Traeger S."/>
            <person name="Wang M."/>
            <person name="Zifcakova L."/>
            <person name="Wipf D."/>
            <person name="Zambonelli A."/>
            <person name="Paolocci F."/>
            <person name="Nowrousian M."/>
            <person name="Ottonello S."/>
            <person name="Baldrian P."/>
            <person name="Spatafora J.W."/>
            <person name="Henrissat B."/>
            <person name="Nagy L.G."/>
            <person name="Aury J.M."/>
            <person name="Wincker P."/>
            <person name="Grigoriev I.V."/>
            <person name="Bonfante P."/>
            <person name="Martin F.M."/>
        </authorList>
    </citation>
    <scope>NUCLEOTIDE SEQUENCE [LARGE SCALE GENOMIC DNA]</scope>
    <source>
        <strain evidence="1 2">ATCC MYA-4762</strain>
    </source>
</reference>
<dbReference type="InParanoid" id="A0A3N4LZN0"/>
<name>A0A3N4LZN0_9PEZI</name>
<evidence type="ECO:0000313" key="2">
    <source>
        <dbReference type="Proteomes" id="UP000267821"/>
    </source>
</evidence>
<dbReference type="AlphaFoldDB" id="A0A3N4LZN0"/>
<evidence type="ECO:0000313" key="1">
    <source>
        <dbReference type="EMBL" id="RPB28363.1"/>
    </source>
</evidence>